<dbReference type="SUPFAM" id="SSF69349">
    <property type="entry name" value="Phage fibre proteins"/>
    <property type="match status" value="1"/>
</dbReference>
<reference evidence="1" key="1">
    <citation type="journal article" date="2021" name="Proc. Natl. Acad. Sci. U.S.A.">
        <title>A Catalog of Tens of Thousands of Viruses from Human Metagenomes Reveals Hidden Associations with Chronic Diseases.</title>
        <authorList>
            <person name="Tisza M.J."/>
            <person name="Buck C.B."/>
        </authorList>
    </citation>
    <scope>NUCLEOTIDE SEQUENCE</scope>
    <source>
        <strain evidence="1">CtCpR1</strain>
    </source>
</reference>
<evidence type="ECO:0000313" key="1">
    <source>
        <dbReference type="EMBL" id="DAG03133.1"/>
    </source>
</evidence>
<name>A0A8S5V8T8_9CAUD</name>
<organism evidence="1">
    <name type="scientific">Caudovirales sp. ctCpR1</name>
    <dbReference type="NCBI Taxonomy" id="2825760"/>
    <lineage>
        <taxon>Viruses</taxon>
        <taxon>Duplodnaviria</taxon>
        <taxon>Heunggongvirae</taxon>
        <taxon>Uroviricota</taxon>
        <taxon>Caudoviricetes</taxon>
    </lineage>
</organism>
<dbReference type="EMBL" id="BK016224">
    <property type="protein sequence ID" value="DAG03133.1"/>
    <property type="molecule type" value="Genomic_DNA"/>
</dbReference>
<proteinExistence type="predicted"/>
<protein>
    <submittedName>
        <fullName evidence="1">Baseplate hub subunit and tail lysozyme</fullName>
    </submittedName>
</protein>
<sequence>MATAPQVRTGRVSSIDYERGTYTVVFADRGSVSCTINAQSNGEYKMPEVGQTVNCTMNGNGTVAGATLGTVWNESNKPAEGYKGLYRKEYGRVNGDSYERYDANTGEYTQFCRAKTGRNSNGVIYDECKGAYTARSGGAMTLRSTGASVGITAASGVGITAGAAVDLQATTYASVTAGTMYNVECGTDYTMTVGGKGTVEITGAYFEKCLAARRLKVDGADTESYNGVIQRYYNAKLTEKVSADWKVTVEANVEREVTGDVKHTVTGNVTQEVTGDTEQTLTGNVTQNIEGDVTQTVNGNVTLTVGGATITISSGGDVSVSAPNVTVNGAAGDVKVDGISLVHHKHKDGGQGEPEK</sequence>
<accession>A0A8S5V8T8</accession>